<evidence type="ECO:0000313" key="1">
    <source>
        <dbReference type="EMBL" id="SVA54703.1"/>
    </source>
</evidence>
<sequence length="256" mass="27724">VPRYGPVGGAENAVSALARRVAEQPGWQVNLHATCARSSNSWTNVDHPGSEKIKALSVHRHPVDSGRTEEWPALDRQVQAGPSSIDVATQDLFFHHQGPVSAALSDAVSTSDADLVFFAPYLFWSTIAVAPTVLEKAVIVPAAHDEPFLRLSRVGEVLQGSRGLIYGSRAEQRMLQTIHPVAHLPSTVLGWGIEEPQGSNSDAKTELGLDDRPYAICVGRIEHAKGTLGLVDFWRTRRARVGGEHRLILLGEPSVS</sequence>
<dbReference type="AlphaFoldDB" id="A0A381WS13"/>
<feature type="non-terminal residue" evidence="1">
    <location>
        <position position="256"/>
    </location>
</feature>
<dbReference type="EMBL" id="UINC01012537">
    <property type="protein sequence ID" value="SVA54703.1"/>
    <property type="molecule type" value="Genomic_DNA"/>
</dbReference>
<proteinExistence type="predicted"/>
<accession>A0A381WS13</accession>
<protein>
    <recommendedName>
        <fullName evidence="2">Glycosyltransferase subfamily 4-like N-terminal domain-containing protein</fullName>
    </recommendedName>
</protein>
<gene>
    <name evidence="1" type="ORF">METZ01_LOCUS107557</name>
</gene>
<evidence type="ECO:0008006" key="2">
    <source>
        <dbReference type="Google" id="ProtNLM"/>
    </source>
</evidence>
<organism evidence="1">
    <name type="scientific">marine metagenome</name>
    <dbReference type="NCBI Taxonomy" id="408172"/>
    <lineage>
        <taxon>unclassified sequences</taxon>
        <taxon>metagenomes</taxon>
        <taxon>ecological metagenomes</taxon>
    </lineage>
</organism>
<name>A0A381WS13_9ZZZZ</name>
<dbReference type="SUPFAM" id="SSF53756">
    <property type="entry name" value="UDP-Glycosyltransferase/glycogen phosphorylase"/>
    <property type="match status" value="1"/>
</dbReference>
<reference evidence="1" key="1">
    <citation type="submission" date="2018-05" db="EMBL/GenBank/DDBJ databases">
        <authorList>
            <person name="Lanie J.A."/>
            <person name="Ng W.-L."/>
            <person name="Kazmierczak K.M."/>
            <person name="Andrzejewski T.M."/>
            <person name="Davidsen T.M."/>
            <person name="Wayne K.J."/>
            <person name="Tettelin H."/>
            <person name="Glass J.I."/>
            <person name="Rusch D."/>
            <person name="Podicherti R."/>
            <person name="Tsui H.-C.T."/>
            <person name="Winkler M.E."/>
        </authorList>
    </citation>
    <scope>NUCLEOTIDE SEQUENCE</scope>
</reference>
<feature type="non-terminal residue" evidence="1">
    <location>
        <position position="1"/>
    </location>
</feature>